<dbReference type="AlphaFoldDB" id="A0A0P1MK51"/>
<dbReference type="InterPro" id="IPR036914">
    <property type="entry name" value="MGS-like_dom_sf"/>
</dbReference>
<dbReference type="Pfam" id="PF02786">
    <property type="entry name" value="CPSase_L_D2"/>
    <property type="match status" value="2"/>
</dbReference>
<comment type="cofactor">
    <cofactor evidence="20">
        <name>Mg(2+)</name>
        <dbReference type="ChEBI" id="CHEBI:18420"/>
    </cofactor>
    <cofactor evidence="20">
        <name>Mn(2+)</name>
        <dbReference type="ChEBI" id="CHEBI:29035"/>
    </cofactor>
    <text evidence="20">Binds 4 Mg(2+) or Mn(2+) ions per subunit.</text>
</comment>
<dbReference type="InterPro" id="IPR011607">
    <property type="entry name" value="MGS-like_dom"/>
</dbReference>
<dbReference type="InterPro" id="IPR005480">
    <property type="entry name" value="CPSase_lsu_oligo"/>
</dbReference>
<dbReference type="InterPro" id="IPR005483">
    <property type="entry name" value="CPSase_dom"/>
</dbReference>
<feature type="binding site" evidence="20">
    <location>
        <position position="838"/>
    </location>
    <ligand>
        <name>Mg(2+)</name>
        <dbReference type="ChEBI" id="CHEBI:18420"/>
        <label>3</label>
    </ligand>
</feature>
<dbReference type="InterPro" id="IPR058047">
    <property type="entry name" value="CPSase_preATP-grasp"/>
</dbReference>
<dbReference type="GO" id="GO:0044205">
    <property type="term" value="P:'de novo' UMP biosynthetic process"/>
    <property type="evidence" value="ECO:0007669"/>
    <property type="project" value="UniProtKB-UniRule"/>
</dbReference>
<sequence>MKERISSVLIIGSGPIVIGQACEFDYSWTQACKVLKQLGIRVILVNNNPATIMTDPEFSDATYLEPLTPFFIEEIIKKERPDALLPTLGGQTALNLAVQLYEIGILQKYNVKLIGSNIEAIRKAEDRELFKKAMEKIGLKVPQSEYVKSIEEGISFAEKIGFPVILRPSFTLGGTGGAIAYDLEDLKVKLEKALIESPIKKVLLEQSVIGWKEYELEVMRDKKDNFVVVCSIENFNPMGIHTGDSITVAPAQTLTDKEYQKLRDYARLIINEIGVETGGANIQFAVNPENGETLVIEMNPRVSRSSALASKATGFPIAKIATLLALGYTLDEIPNDITKKTPASFEPSIDYCVVKIPRWDFEKFKEVDDTLGVQMKSVGEVMAIGRNFKEAFQKAIRSLEIERFGLGCDGKDEIEILGKDENLKNQILERLKQNKWDNFFWIRHAFKLGATIDEIYTATKIDKWFIYNLREIVEIEEELKNTDIFKTALENPNLAKELILKAKQNGFSDIQLAHIWKTTEKEIRSLRKKLNIIPVYKTIDTCSAEFESYTPYFYSTYEFENESTPTQRRKILIIGSGPNRIGQGIEFDYTNVHAVFALKEEGFETIMINCNPETVSTDYDTADRLYFEPITFEDVMNVIELEKPEGVILSFGGQTPLKLAKLFESEGIKILGTSPQSIDIAEDRGKFAQLLDTLGINYPPGDYANSIESALEIARKIGYPVLVRPSYVLGGKAMKIIYRENVLIDYLKHEIKISKDNPVLIDKFLEDAFEYDVDAICDGKNVLLLGIMEHIEEAGIHSGDSSCVYPPFMSSNETIQKIIEYTQKIAIALNVIGLINIQFAEKDGIVYVLEANPRSSRTVPFLSKATGIPFARIATKILVKNSDEVMQEFNLKNFNHKTVKIKACKTPVFSFSKLPNINVFLGPEMRSTGEVIGLSYSLGESFAKAQIGAGNNLPLYGNVLISVNDRDKNEKIISIAKEFINLGFKILATDGTAKFLNLNGIKAEKVFKVNEGHPDIVDLIKEGKINFIINTPLGETSRFDEFAIGRNAIKYKVPFVTTLSAGFSAVEAIKKLKEGKLTIKSLQEYHREIKYEFAK</sequence>
<evidence type="ECO:0000256" key="11">
    <source>
        <dbReference type="ARBA" id="ARBA00022840"/>
    </source>
</evidence>
<dbReference type="FunFam" id="1.10.1030.10:FF:000002">
    <property type="entry name" value="Carbamoyl-phosphate synthase large chain"/>
    <property type="match status" value="1"/>
</dbReference>
<dbReference type="SUPFAM" id="SSF52335">
    <property type="entry name" value="Methylglyoxal synthase-like"/>
    <property type="match status" value="1"/>
</dbReference>
<dbReference type="InterPro" id="IPR036897">
    <property type="entry name" value="CarbamoylP_synth_lsu_oligo_sf"/>
</dbReference>
<evidence type="ECO:0000256" key="6">
    <source>
        <dbReference type="ARBA" id="ARBA00022598"/>
    </source>
</evidence>
<comment type="cofactor">
    <cofactor evidence="1">
        <name>Mn(2+)</name>
        <dbReference type="ChEBI" id="CHEBI:29035"/>
    </cofactor>
</comment>
<protein>
    <recommendedName>
        <fullName evidence="20">Carbamoyl phosphate synthase large chain</fullName>
        <ecNumber evidence="20">6.3.4.16</ecNumber>
        <ecNumber evidence="20">6.3.5.5</ecNumber>
    </recommendedName>
    <alternativeName>
        <fullName evidence="20">Carbamoyl phosphate synthetase ammonia chain</fullName>
    </alternativeName>
</protein>
<feature type="binding site" evidence="20">
    <location>
        <position position="297"/>
    </location>
    <ligand>
        <name>Mg(2+)</name>
        <dbReference type="ChEBI" id="CHEBI:18420"/>
        <label>1</label>
    </ligand>
</feature>
<evidence type="ECO:0000256" key="10">
    <source>
        <dbReference type="ARBA" id="ARBA00022741"/>
    </source>
</evidence>
<evidence type="ECO:0000256" key="14">
    <source>
        <dbReference type="ARBA" id="ARBA00023211"/>
    </source>
</evidence>
<dbReference type="GO" id="GO:0004087">
    <property type="term" value="F:carbamoyl-phosphate synthase (ammonia) activity"/>
    <property type="evidence" value="ECO:0007669"/>
    <property type="project" value="UniProtKB-EC"/>
</dbReference>
<feature type="binding site" evidence="20">
    <location>
        <position position="206"/>
    </location>
    <ligand>
        <name>ATP</name>
        <dbReference type="ChEBI" id="CHEBI:30616"/>
        <label>1</label>
    </ligand>
</feature>
<dbReference type="HAMAP" id="MF_01210_B">
    <property type="entry name" value="CPSase_L_chain_B"/>
    <property type="match status" value="1"/>
</dbReference>
<dbReference type="Gene3D" id="3.40.50.20">
    <property type="match status" value="2"/>
</dbReference>
<dbReference type="UniPathway" id="UPA00068">
    <property type="reaction ID" value="UER00171"/>
</dbReference>
<dbReference type="EMBL" id="CZVW01000001">
    <property type="protein sequence ID" value="CUS96066.1"/>
    <property type="molecule type" value="Genomic_DNA"/>
</dbReference>
<feature type="domain" description="MGS-like" evidence="22">
    <location>
        <begin position="951"/>
        <end position="1092"/>
    </location>
</feature>
<feature type="binding site" evidence="20">
    <location>
        <position position="763"/>
    </location>
    <ligand>
        <name>ATP</name>
        <dbReference type="ChEBI" id="CHEBI:30616"/>
        <label>2</label>
    </ligand>
</feature>
<accession>A0A0P1MK51</accession>
<dbReference type="Gene3D" id="1.10.1030.10">
    <property type="entry name" value="Carbamoyl-phosphate synthetase, large subunit oligomerisation domain"/>
    <property type="match status" value="1"/>
</dbReference>
<dbReference type="PROSITE" id="PS51257">
    <property type="entry name" value="PROKAR_LIPOPROTEIN"/>
    <property type="match status" value="1"/>
</dbReference>
<dbReference type="SUPFAM" id="SSF56059">
    <property type="entry name" value="Glutathione synthetase ATP-binding domain-like"/>
    <property type="match status" value="2"/>
</dbReference>
<dbReference type="Gene3D" id="3.40.50.1380">
    <property type="entry name" value="Methylglyoxal synthase-like domain"/>
    <property type="match status" value="1"/>
</dbReference>
<name>A0A0P1MK51_9BACT</name>
<dbReference type="FunFam" id="3.30.1490.20:FF:000001">
    <property type="entry name" value="Carbamoyl-phosphate synthase large chain"/>
    <property type="match status" value="1"/>
</dbReference>
<keyword evidence="8" id="KW-0479">Metal-binding</keyword>
<dbReference type="HAMAP" id="MF_01210_A">
    <property type="entry name" value="CPSase_L_chain_A"/>
    <property type="match status" value="1"/>
</dbReference>
<feature type="binding site" evidence="20">
    <location>
        <position position="850"/>
    </location>
    <ligand>
        <name>Mn(2+)</name>
        <dbReference type="ChEBI" id="CHEBI:29035"/>
        <label>4</label>
    </ligand>
</feature>
<feature type="binding site" evidence="20">
    <location>
        <position position="850"/>
    </location>
    <ligand>
        <name>Mg(2+)</name>
        <dbReference type="ChEBI" id="CHEBI:18420"/>
        <label>4</label>
    </ligand>
</feature>
<evidence type="ECO:0000313" key="24">
    <source>
        <dbReference type="Proteomes" id="UP000199197"/>
    </source>
</evidence>
<dbReference type="FunFam" id="3.30.470.20:FF:000026">
    <property type="entry name" value="Carbamoyl-phosphate synthase large chain"/>
    <property type="match status" value="1"/>
</dbReference>
<feature type="binding site" evidence="20">
    <location>
        <position position="798"/>
    </location>
    <ligand>
        <name>ATP</name>
        <dbReference type="ChEBI" id="CHEBI:30616"/>
        <label>2</label>
    </ligand>
</feature>
<keyword evidence="11 20" id="KW-0067">ATP-binding</keyword>
<evidence type="ECO:0000256" key="16">
    <source>
        <dbReference type="ARBA" id="ARBA00048816"/>
    </source>
</evidence>
<dbReference type="SMART" id="SM01096">
    <property type="entry name" value="CPSase_L_D3"/>
    <property type="match status" value="1"/>
</dbReference>
<feature type="binding site" evidence="20">
    <location>
        <position position="796"/>
    </location>
    <ligand>
        <name>ATP</name>
        <dbReference type="ChEBI" id="CHEBI:30616"/>
        <label>2</label>
    </ligand>
</feature>
<feature type="binding site" evidence="20">
    <location>
        <position position="127"/>
    </location>
    <ligand>
        <name>ATP</name>
        <dbReference type="ChEBI" id="CHEBI:30616"/>
        <label>1</label>
    </ligand>
</feature>
<feature type="binding site" evidence="20">
    <location>
        <position position="299"/>
    </location>
    <ligand>
        <name>Mg(2+)</name>
        <dbReference type="ChEBI" id="CHEBI:18420"/>
        <label>2</label>
    </ligand>
</feature>
<dbReference type="PROSITE" id="PS50975">
    <property type="entry name" value="ATP_GRASP"/>
    <property type="match status" value="2"/>
</dbReference>
<feature type="domain" description="ATP-grasp" evidence="21">
    <location>
        <begin position="688"/>
        <end position="879"/>
    </location>
</feature>
<dbReference type="UniPathway" id="UPA00070">
    <property type="reaction ID" value="UER00115"/>
</dbReference>
<evidence type="ECO:0000259" key="22">
    <source>
        <dbReference type="PROSITE" id="PS51855"/>
    </source>
</evidence>
<feature type="region of interest" description="Allosteric domain" evidence="20">
    <location>
        <begin position="951"/>
        <end position="1095"/>
    </location>
</feature>
<dbReference type="InterPro" id="IPR013815">
    <property type="entry name" value="ATP_grasp_subdomain_1"/>
</dbReference>
<dbReference type="CDD" id="cd01424">
    <property type="entry name" value="MGS_CPS_II"/>
    <property type="match status" value="1"/>
</dbReference>
<feature type="binding site" evidence="20">
    <location>
        <position position="213"/>
    </location>
    <ligand>
        <name>ATP</name>
        <dbReference type="ChEBI" id="CHEBI:30616"/>
        <label>1</label>
    </ligand>
</feature>
<keyword evidence="13 20" id="KW-0665">Pyrimidine biosynthesis</keyword>
<feature type="binding site" evidence="20">
    <location>
        <position position="283"/>
    </location>
    <ligand>
        <name>Mn(2+)</name>
        <dbReference type="ChEBI" id="CHEBI:29035"/>
        <label>1</label>
    </ligand>
</feature>
<evidence type="ECO:0000256" key="2">
    <source>
        <dbReference type="ARBA" id="ARBA00004812"/>
    </source>
</evidence>
<dbReference type="Pfam" id="PF02142">
    <property type="entry name" value="MGS"/>
    <property type="match status" value="1"/>
</dbReference>
<evidence type="ECO:0000256" key="4">
    <source>
        <dbReference type="ARBA" id="ARBA00009799"/>
    </source>
</evidence>
<feature type="binding site" evidence="20">
    <location>
        <position position="795"/>
    </location>
    <ligand>
        <name>ATP</name>
        <dbReference type="ChEBI" id="CHEBI:30616"/>
        <label>2</label>
    </ligand>
</feature>
<dbReference type="PROSITE" id="PS00867">
    <property type="entry name" value="CPSASE_2"/>
    <property type="match status" value="2"/>
</dbReference>
<evidence type="ECO:0000256" key="7">
    <source>
        <dbReference type="ARBA" id="ARBA00022605"/>
    </source>
</evidence>
<dbReference type="GO" id="GO:0005524">
    <property type="term" value="F:ATP binding"/>
    <property type="evidence" value="ECO:0007669"/>
    <property type="project" value="UniProtKB-UniRule"/>
</dbReference>
<dbReference type="FunFam" id="3.30.470.20:FF:000007">
    <property type="entry name" value="Carbamoyl-phosphate synthase large chain"/>
    <property type="match status" value="1"/>
</dbReference>
<dbReference type="EC" id="6.3.4.16" evidence="20"/>
<comment type="catalytic activity">
    <reaction evidence="15 20">
        <text>hydrogencarbonate + NH4(+) + 2 ATP = carbamoyl phosphate + 2 ADP + phosphate + 2 H(+)</text>
        <dbReference type="Rhea" id="RHEA:18029"/>
        <dbReference type="ChEBI" id="CHEBI:15378"/>
        <dbReference type="ChEBI" id="CHEBI:17544"/>
        <dbReference type="ChEBI" id="CHEBI:28938"/>
        <dbReference type="ChEBI" id="CHEBI:30616"/>
        <dbReference type="ChEBI" id="CHEBI:43474"/>
        <dbReference type="ChEBI" id="CHEBI:58228"/>
        <dbReference type="ChEBI" id="CHEBI:456216"/>
        <dbReference type="EC" id="6.3.4.16"/>
    </reaction>
</comment>
<dbReference type="GO" id="GO:0046872">
    <property type="term" value="F:metal ion binding"/>
    <property type="evidence" value="ECO:0007669"/>
    <property type="project" value="UniProtKB-KW"/>
</dbReference>
<evidence type="ECO:0000259" key="21">
    <source>
        <dbReference type="PROSITE" id="PS50975"/>
    </source>
</evidence>
<feature type="binding site" evidence="20">
    <location>
        <position position="167"/>
    </location>
    <ligand>
        <name>ATP</name>
        <dbReference type="ChEBI" id="CHEBI:30616"/>
        <label>1</label>
    </ligand>
</feature>
<comment type="domain">
    <text evidence="20">The large subunit is composed of 2 ATP-grasp domains that are involved in binding the 2 ATP molecules needed for carbamoyl phosphate synthesis. The N-terminal ATP-grasp domain (referred to as the carboxyphosphate synthetic component) catalyzes the ATP-dependent phosphorylation of hydrogencarbonate to carboxyphosphate and the subsequent nucleophilic attack by ammonia to form a carbamate intermediate. The C-terminal ATP-grasp domain (referred to as the carbamoyl phosphate synthetic component) then catalyzes the phosphorylation of carbamate with the second ATP to form the end product carbamoyl phosphate. The reactive and unstable enzyme intermediates are sequentially channeled from one active site to the next through the interior of the protein over a distance of at least 96 A.</text>
</comment>
<organism evidence="23 24">
    <name type="scientific">Candidatus Chryseopegocella kryptomonas</name>
    <dbReference type="NCBI Taxonomy" id="1633643"/>
    <lineage>
        <taxon>Bacteria</taxon>
        <taxon>Pseudomonadati</taxon>
        <taxon>Candidatus Kryptoniota</taxon>
        <taxon>Candidatus Chryseopegocella</taxon>
    </lineage>
</organism>
<feature type="binding site" evidence="20">
    <location>
        <position position="852"/>
    </location>
    <ligand>
        <name>Mg(2+)</name>
        <dbReference type="ChEBI" id="CHEBI:18420"/>
        <label>4</label>
    </ligand>
</feature>
<evidence type="ECO:0000256" key="15">
    <source>
        <dbReference type="ARBA" id="ARBA00047359"/>
    </source>
</evidence>
<dbReference type="InterPro" id="IPR016185">
    <property type="entry name" value="PreATP-grasp_dom_sf"/>
</dbReference>
<dbReference type="InterPro" id="IPR011761">
    <property type="entry name" value="ATP-grasp"/>
</dbReference>
<comment type="function">
    <text evidence="18">Small subunit of the glutamine-dependent carbamoyl phosphate synthetase (CPSase). CPSase catalyzes the formation of carbamoyl phosphate from the ammonia moiety of glutamine, carbonate, and phosphate donated by ATP, constituting the first step of the biosynthetic pathway leading to pyrimidine nucleotides. The large subunit (synthetase) binds the substrates ammonia (free or transferred from glutamine from the small subunit), hydrogencarbonate and ATP and carries out an ATP-coupled ligase reaction, activating hydrogencarbonate by forming carboxy phosphate which reacts with ammonia to form carbamoyl phosphate.</text>
</comment>
<dbReference type="PROSITE" id="PS51855">
    <property type="entry name" value="MGS"/>
    <property type="match status" value="1"/>
</dbReference>
<dbReference type="NCBIfam" id="NF009455">
    <property type="entry name" value="PRK12815.1"/>
    <property type="match status" value="1"/>
</dbReference>
<dbReference type="InterPro" id="IPR006275">
    <property type="entry name" value="CPSase_lsu"/>
</dbReference>
<comment type="catalytic activity">
    <reaction evidence="16 20">
        <text>hydrogencarbonate + L-glutamine + 2 ATP + H2O = carbamoyl phosphate + L-glutamate + 2 ADP + phosphate + 2 H(+)</text>
        <dbReference type="Rhea" id="RHEA:18633"/>
        <dbReference type="ChEBI" id="CHEBI:15377"/>
        <dbReference type="ChEBI" id="CHEBI:15378"/>
        <dbReference type="ChEBI" id="CHEBI:17544"/>
        <dbReference type="ChEBI" id="CHEBI:29985"/>
        <dbReference type="ChEBI" id="CHEBI:30616"/>
        <dbReference type="ChEBI" id="CHEBI:43474"/>
        <dbReference type="ChEBI" id="CHEBI:58228"/>
        <dbReference type="ChEBI" id="CHEBI:58359"/>
        <dbReference type="ChEBI" id="CHEBI:456216"/>
        <dbReference type="EC" id="6.3.5.5"/>
    </reaction>
</comment>
<dbReference type="FunFam" id="3.40.50.20:FF:000001">
    <property type="entry name" value="Carbamoyl-phosphate synthase large chain"/>
    <property type="match status" value="1"/>
</dbReference>
<proteinExistence type="inferred from homology"/>
<feature type="binding site" evidence="20">
    <location>
        <position position="297"/>
    </location>
    <ligand>
        <name>Mn(2+)</name>
        <dbReference type="ChEBI" id="CHEBI:29035"/>
        <label>2</label>
    </ligand>
</feature>
<dbReference type="GO" id="GO:0006526">
    <property type="term" value="P:L-arginine biosynthetic process"/>
    <property type="evidence" value="ECO:0007669"/>
    <property type="project" value="UniProtKB-UniRule"/>
</dbReference>
<feature type="binding site" evidence="20">
    <location>
        <position position="850"/>
    </location>
    <ligand>
        <name>ATP</name>
        <dbReference type="ChEBI" id="CHEBI:30616"/>
        <label>2</label>
    </ligand>
</feature>
<dbReference type="Pfam" id="PF25596">
    <property type="entry name" value="CPSase_L_D1"/>
    <property type="match status" value="2"/>
</dbReference>
<comment type="similarity">
    <text evidence="4 20">Belongs to the CarB family.</text>
</comment>
<reference evidence="24" key="1">
    <citation type="submission" date="2015-11" db="EMBL/GenBank/DDBJ databases">
        <authorList>
            <person name="Varghese N."/>
        </authorList>
    </citation>
    <scope>NUCLEOTIDE SEQUENCE [LARGE SCALE GENOMIC DNA]</scope>
    <source>
        <strain evidence="24">JGI-23</strain>
    </source>
</reference>
<feature type="binding site" evidence="20">
    <location>
        <position position="852"/>
    </location>
    <ligand>
        <name>Mn(2+)</name>
        <dbReference type="ChEBI" id="CHEBI:29035"/>
        <label>4</label>
    </ligand>
</feature>
<dbReference type="GO" id="GO:0004088">
    <property type="term" value="F:carbamoyl-phosphate synthase (glutamine-hydrolyzing) activity"/>
    <property type="evidence" value="ECO:0007669"/>
    <property type="project" value="UniProtKB-UniRule"/>
</dbReference>
<keyword evidence="5 20" id="KW-0055">Arginine biosynthesis</keyword>
<feature type="binding site" evidence="20">
    <location>
        <position position="174"/>
    </location>
    <ligand>
        <name>ATP</name>
        <dbReference type="ChEBI" id="CHEBI:30616"/>
        <label>1</label>
    </ligand>
</feature>
<evidence type="ECO:0000256" key="13">
    <source>
        <dbReference type="ARBA" id="ARBA00022975"/>
    </source>
</evidence>
<feature type="binding site" evidence="20">
    <location>
        <position position="838"/>
    </location>
    <ligand>
        <name>Mn(2+)</name>
        <dbReference type="ChEBI" id="CHEBI:29035"/>
        <label>3</label>
    </ligand>
</feature>
<feature type="binding site" evidence="20">
    <location>
        <position position="850"/>
    </location>
    <ligand>
        <name>Mn(2+)</name>
        <dbReference type="ChEBI" id="CHEBI:29035"/>
        <label>3</label>
    </ligand>
</feature>
<dbReference type="InterPro" id="IPR005479">
    <property type="entry name" value="CPAse_ATP-bd"/>
</dbReference>
<evidence type="ECO:0000256" key="18">
    <source>
        <dbReference type="ARBA" id="ARBA00060037"/>
    </source>
</evidence>
<dbReference type="Pfam" id="PF02787">
    <property type="entry name" value="CPSase_L_D3"/>
    <property type="match status" value="1"/>
</dbReference>
<dbReference type="GO" id="GO:0005737">
    <property type="term" value="C:cytoplasm"/>
    <property type="evidence" value="ECO:0007669"/>
    <property type="project" value="TreeGrafter"/>
</dbReference>
<dbReference type="InterPro" id="IPR033937">
    <property type="entry name" value="MGS_CPS_CarB"/>
</dbReference>
<keyword evidence="7 20" id="KW-0028">Amino-acid biosynthesis</keyword>
<feature type="binding site" evidence="20">
    <location>
        <position position="241"/>
    </location>
    <ligand>
        <name>ATP</name>
        <dbReference type="ChEBI" id="CHEBI:30616"/>
        <label>1</label>
    </ligand>
</feature>
<comment type="pathway">
    <text evidence="3 20">Amino-acid biosynthesis; L-arginine biosynthesis; carbamoyl phosphate from bicarbonate: step 1/1.</text>
</comment>
<feature type="binding site" evidence="20">
    <location>
        <position position="297"/>
    </location>
    <ligand>
        <name>ATP</name>
        <dbReference type="ChEBI" id="CHEBI:30616"/>
        <label>1</label>
    </ligand>
</feature>
<comment type="pathway">
    <text evidence="2 20">Pyrimidine metabolism; UMP biosynthesis via de novo pathway; (S)-dihydroorotate from bicarbonate: step 1/3.</text>
</comment>
<keyword evidence="10 20" id="KW-0547">Nucleotide-binding</keyword>
<feature type="binding site" evidence="20">
    <location>
        <position position="239"/>
    </location>
    <ligand>
        <name>ATP</name>
        <dbReference type="ChEBI" id="CHEBI:30616"/>
        <label>1</label>
    </ligand>
</feature>
<feature type="binding site" evidence="20">
    <location>
        <position position="297"/>
    </location>
    <ligand>
        <name>Mg(2+)</name>
        <dbReference type="ChEBI" id="CHEBI:18420"/>
        <label>2</label>
    </ligand>
</feature>
<evidence type="ECO:0000256" key="8">
    <source>
        <dbReference type="ARBA" id="ARBA00022723"/>
    </source>
</evidence>
<feature type="binding site" evidence="20">
    <location>
        <position position="797"/>
    </location>
    <ligand>
        <name>ATP</name>
        <dbReference type="ChEBI" id="CHEBI:30616"/>
        <label>2</label>
    </ligand>
</feature>
<evidence type="ECO:0000256" key="12">
    <source>
        <dbReference type="ARBA" id="ARBA00022842"/>
    </source>
</evidence>
<dbReference type="PROSITE" id="PS00866">
    <property type="entry name" value="CPSASE_1"/>
    <property type="match status" value="2"/>
</dbReference>
<feature type="binding site" evidence="20">
    <location>
        <position position="240"/>
    </location>
    <ligand>
        <name>ATP</name>
        <dbReference type="ChEBI" id="CHEBI:30616"/>
        <label>1</label>
    </ligand>
</feature>
<dbReference type="Gene3D" id="3.30.470.20">
    <property type="entry name" value="ATP-grasp fold, B domain"/>
    <property type="match status" value="2"/>
</dbReference>
<evidence type="ECO:0000256" key="9">
    <source>
        <dbReference type="ARBA" id="ARBA00022737"/>
    </source>
</evidence>
<evidence type="ECO:0000256" key="3">
    <source>
        <dbReference type="ARBA" id="ARBA00005077"/>
    </source>
</evidence>
<dbReference type="PRINTS" id="PR00098">
    <property type="entry name" value="CPSASE"/>
</dbReference>
<evidence type="ECO:0000313" key="23">
    <source>
        <dbReference type="EMBL" id="CUS96066.1"/>
    </source>
</evidence>
<evidence type="ECO:0000256" key="17">
    <source>
        <dbReference type="ARBA" id="ARBA00057223"/>
    </source>
</evidence>
<feature type="binding site" evidence="20">
    <location>
        <position position="765"/>
    </location>
    <ligand>
        <name>ATP</name>
        <dbReference type="ChEBI" id="CHEBI:30616"/>
        <label>2</label>
    </ligand>
</feature>
<evidence type="ECO:0000256" key="19">
    <source>
        <dbReference type="ARBA" id="ARBA00062056"/>
    </source>
</evidence>
<comment type="subunit">
    <text evidence="19 20">Composed of two chains; the small (or glutamine) chain promotes the hydrolysis of glutamine to ammonia, which is used by the large (or ammonia) chain to synthesize carbamoyl phosphate. Tetramer of heterodimers (alpha,beta)4.</text>
</comment>
<keyword evidence="24" id="KW-1185">Reference proteome</keyword>
<dbReference type="PANTHER" id="PTHR11405">
    <property type="entry name" value="CARBAMOYLTRANSFERASE FAMILY MEMBER"/>
    <property type="match status" value="1"/>
</dbReference>
<feature type="binding site" evidence="20">
    <location>
        <position position="173"/>
    </location>
    <ligand>
        <name>ATP</name>
        <dbReference type="ChEBI" id="CHEBI:30616"/>
        <label>1</label>
    </ligand>
</feature>
<keyword evidence="6 20" id="KW-0436">Ligase</keyword>
<dbReference type="NCBIfam" id="TIGR01369">
    <property type="entry name" value="CPSaseII_lrg"/>
    <property type="match status" value="1"/>
</dbReference>
<feature type="binding site" evidence="20">
    <location>
        <position position="299"/>
    </location>
    <ligand>
        <name>Mn(2+)</name>
        <dbReference type="ChEBI" id="CHEBI:29035"/>
        <label>2</label>
    </ligand>
</feature>
<dbReference type="SUPFAM" id="SSF52440">
    <property type="entry name" value="PreATP-grasp domain"/>
    <property type="match status" value="2"/>
</dbReference>
<feature type="binding site" evidence="20">
    <location>
        <position position="283"/>
    </location>
    <ligand>
        <name>Mg(2+)</name>
        <dbReference type="ChEBI" id="CHEBI:18420"/>
        <label>1</label>
    </ligand>
</feature>
<feature type="binding site" evidence="20">
    <location>
        <position position="838"/>
    </location>
    <ligand>
        <name>ATP</name>
        <dbReference type="ChEBI" id="CHEBI:30616"/>
        <label>2</label>
    </ligand>
</feature>
<feature type="binding site" evidence="20">
    <location>
        <position position="297"/>
    </location>
    <ligand>
        <name>Mn(2+)</name>
        <dbReference type="ChEBI" id="CHEBI:29035"/>
        <label>1</label>
    </ligand>
</feature>
<feature type="binding site" evidence="20">
    <location>
        <position position="770"/>
    </location>
    <ligand>
        <name>ATP</name>
        <dbReference type="ChEBI" id="CHEBI:30616"/>
        <label>2</label>
    </ligand>
</feature>
<feature type="binding site" evidence="20">
    <location>
        <position position="850"/>
    </location>
    <ligand>
        <name>Mg(2+)</name>
        <dbReference type="ChEBI" id="CHEBI:18420"/>
        <label>3</label>
    </ligand>
</feature>
<keyword evidence="14" id="KW-0464">Manganese</keyword>
<dbReference type="SMART" id="SM00851">
    <property type="entry name" value="MGS"/>
    <property type="match status" value="1"/>
</dbReference>
<dbReference type="PANTHER" id="PTHR11405:SF53">
    <property type="entry name" value="CARBAMOYL-PHOSPHATE SYNTHASE [AMMONIA], MITOCHONDRIAL"/>
    <property type="match status" value="1"/>
</dbReference>
<feature type="binding site" evidence="20">
    <location>
        <position position="724"/>
    </location>
    <ligand>
        <name>ATP</name>
        <dbReference type="ChEBI" id="CHEBI:30616"/>
        <label>2</label>
    </ligand>
</feature>
<keyword evidence="12" id="KW-0460">Magnesium</keyword>
<dbReference type="SUPFAM" id="SSF48108">
    <property type="entry name" value="Carbamoyl phosphate synthetase, large subunit connection domain"/>
    <property type="match status" value="1"/>
</dbReference>
<feature type="binding site" evidence="20">
    <location>
        <position position="283"/>
    </location>
    <ligand>
        <name>ATP</name>
        <dbReference type="ChEBI" id="CHEBI:30616"/>
        <label>1</label>
    </ligand>
</feature>
<dbReference type="Gene3D" id="3.30.1490.20">
    <property type="entry name" value="ATP-grasp fold, A domain"/>
    <property type="match status" value="1"/>
</dbReference>
<feature type="region of interest" description="Carboxyphosphate synthetic domain" evidence="20">
    <location>
        <begin position="1"/>
        <end position="400"/>
    </location>
</feature>
<dbReference type="FunFam" id="3.40.50.20:FF:000003">
    <property type="entry name" value="Carbamoyl-phosphate synthase large chain"/>
    <property type="match status" value="1"/>
</dbReference>
<keyword evidence="9 20" id="KW-0677">Repeat</keyword>
<gene>
    <name evidence="20" type="primary">carB</name>
    <name evidence="23" type="ORF">JGI23_00051</name>
</gene>
<dbReference type="NCBIfam" id="NF003671">
    <property type="entry name" value="PRK05294.1"/>
    <property type="match status" value="1"/>
</dbReference>
<comment type="caution">
    <text evidence="20">Lacks conserved residue(s) required for the propagation of feature annotation.</text>
</comment>
<dbReference type="EC" id="6.3.5.5" evidence="20"/>
<dbReference type="Proteomes" id="UP000199197">
    <property type="component" value="Unassembled WGS sequence"/>
</dbReference>
<feature type="binding site" evidence="20">
    <location>
        <position position="208"/>
    </location>
    <ligand>
        <name>ATP</name>
        <dbReference type="ChEBI" id="CHEBI:30616"/>
        <label>1</label>
    </ligand>
</feature>
<dbReference type="GO" id="GO:0006541">
    <property type="term" value="P:glutamine metabolic process"/>
    <property type="evidence" value="ECO:0007669"/>
    <property type="project" value="TreeGrafter"/>
</dbReference>
<comment type="function">
    <text evidence="17 20">Large subunit of the glutamine-dependent carbamoyl phosphate synthetase (CPSase). CPSase catalyzes the formation of carbamoyl phosphate from the ammonia moiety of glutamine, carbonate, and phosphate donated by ATP, constituting the first step of 2 biosynthetic pathways, one leading to arginine and/or urea and the other to pyrimidine nucleotides. The large subunit (synthetase) binds the substrates ammonia (free or transferred from glutamine from the small subunit), hydrogencarbonate and ATP and carries out an ATP-coupled ligase reaction, activating hydrogencarbonate by forming carboxy phosphate which reacts with ammonia to form carbamoyl phosphate.</text>
</comment>
<evidence type="ECO:0000256" key="20">
    <source>
        <dbReference type="HAMAP-Rule" id="MF_01210"/>
    </source>
</evidence>
<evidence type="ECO:0000256" key="1">
    <source>
        <dbReference type="ARBA" id="ARBA00001936"/>
    </source>
</evidence>
<feature type="domain" description="ATP-grasp" evidence="21">
    <location>
        <begin position="131"/>
        <end position="326"/>
    </location>
</feature>
<evidence type="ECO:0000256" key="5">
    <source>
        <dbReference type="ARBA" id="ARBA00022571"/>
    </source>
</evidence>